<dbReference type="GO" id="GO:0005829">
    <property type="term" value="C:cytosol"/>
    <property type="evidence" value="ECO:0007669"/>
    <property type="project" value="TreeGrafter"/>
</dbReference>
<dbReference type="InterPro" id="IPR011605">
    <property type="entry name" value="NusB_fam"/>
</dbReference>
<keyword evidence="2" id="KW-0889">Transcription antitermination</keyword>
<dbReference type="Gene3D" id="1.10.940.10">
    <property type="entry name" value="NusB-like"/>
    <property type="match status" value="1"/>
</dbReference>
<dbReference type="InterPro" id="IPR035926">
    <property type="entry name" value="NusB-like_sf"/>
</dbReference>
<dbReference type="EMBL" id="CAEZTV010000001">
    <property type="protein sequence ID" value="CAB4572037.1"/>
    <property type="molecule type" value="Genomic_DNA"/>
</dbReference>
<dbReference type="InterPro" id="IPR006027">
    <property type="entry name" value="NusB_RsmB_TIM44"/>
</dbReference>
<keyword evidence="5" id="KW-0804">Transcription</keyword>
<feature type="domain" description="NusB/RsmB/TIM44" evidence="6">
    <location>
        <begin position="7"/>
        <end position="129"/>
    </location>
</feature>
<evidence type="ECO:0000256" key="3">
    <source>
        <dbReference type="ARBA" id="ARBA00022884"/>
    </source>
</evidence>
<dbReference type="GO" id="GO:0006353">
    <property type="term" value="P:DNA-templated transcription termination"/>
    <property type="evidence" value="ECO:0007669"/>
    <property type="project" value="InterPro"/>
</dbReference>
<reference evidence="7" key="1">
    <citation type="submission" date="2020-05" db="EMBL/GenBank/DDBJ databases">
        <authorList>
            <person name="Chiriac C."/>
            <person name="Salcher M."/>
            <person name="Ghai R."/>
            <person name="Kavagutti S V."/>
        </authorList>
    </citation>
    <scope>NUCLEOTIDE SEQUENCE</scope>
</reference>
<evidence type="ECO:0000256" key="1">
    <source>
        <dbReference type="ARBA" id="ARBA00005952"/>
    </source>
</evidence>
<evidence type="ECO:0000256" key="4">
    <source>
        <dbReference type="ARBA" id="ARBA00023015"/>
    </source>
</evidence>
<comment type="similarity">
    <text evidence="1">Belongs to the NusB family.</text>
</comment>
<proteinExistence type="inferred from homology"/>
<dbReference type="AlphaFoldDB" id="A0A6J6E7A3"/>
<dbReference type="GO" id="GO:0003723">
    <property type="term" value="F:RNA binding"/>
    <property type="evidence" value="ECO:0007669"/>
    <property type="project" value="UniProtKB-KW"/>
</dbReference>
<evidence type="ECO:0000313" key="7">
    <source>
        <dbReference type="EMBL" id="CAB4572037.1"/>
    </source>
</evidence>
<keyword evidence="3" id="KW-0694">RNA-binding</keyword>
<dbReference type="NCBIfam" id="TIGR01951">
    <property type="entry name" value="nusB"/>
    <property type="match status" value="1"/>
</dbReference>
<sequence length="136" mass="15131">MSSARSKARKRALDFLYEADIKSASARELFTQRGANELSQEEYVGELIAGVTEHIGKIDELIITYAQGWDMDRMPPIDRNILRISLFEILWGSAIPVEVCIDEAVELAKTLSTDDSSAYINGVLGRVVKIRDSLAI</sequence>
<name>A0A6J6E7A3_9ZZZZ</name>
<dbReference type="PANTHER" id="PTHR11078">
    <property type="entry name" value="N UTILIZATION SUBSTANCE PROTEIN B-RELATED"/>
    <property type="match status" value="1"/>
</dbReference>
<protein>
    <submittedName>
        <fullName evidence="7">Unannotated protein</fullName>
    </submittedName>
</protein>
<dbReference type="PANTHER" id="PTHR11078:SF3">
    <property type="entry name" value="ANTITERMINATION NUSB DOMAIN-CONTAINING PROTEIN"/>
    <property type="match status" value="1"/>
</dbReference>
<dbReference type="GO" id="GO:0031564">
    <property type="term" value="P:transcription antitermination"/>
    <property type="evidence" value="ECO:0007669"/>
    <property type="project" value="UniProtKB-KW"/>
</dbReference>
<dbReference type="SUPFAM" id="SSF48013">
    <property type="entry name" value="NusB-like"/>
    <property type="match status" value="1"/>
</dbReference>
<organism evidence="7">
    <name type="scientific">freshwater metagenome</name>
    <dbReference type="NCBI Taxonomy" id="449393"/>
    <lineage>
        <taxon>unclassified sequences</taxon>
        <taxon>metagenomes</taxon>
        <taxon>ecological metagenomes</taxon>
    </lineage>
</organism>
<evidence type="ECO:0000256" key="5">
    <source>
        <dbReference type="ARBA" id="ARBA00023163"/>
    </source>
</evidence>
<dbReference type="HAMAP" id="MF_00073">
    <property type="entry name" value="NusB"/>
    <property type="match status" value="1"/>
</dbReference>
<accession>A0A6J6E7A3</accession>
<gene>
    <name evidence="7" type="ORF">UFOPK1747_00015</name>
</gene>
<keyword evidence="4" id="KW-0805">Transcription regulation</keyword>
<dbReference type="Pfam" id="PF01029">
    <property type="entry name" value="NusB"/>
    <property type="match status" value="1"/>
</dbReference>
<evidence type="ECO:0000259" key="6">
    <source>
        <dbReference type="Pfam" id="PF01029"/>
    </source>
</evidence>
<evidence type="ECO:0000256" key="2">
    <source>
        <dbReference type="ARBA" id="ARBA00022814"/>
    </source>
</evidence>